<dbReference type="EMBL" id="BAAAMJ010000048">
    <property type="protein sequence ID" value="GAA1927882.1"/>
    <property type="molecule type" value="Genomic_DNA"/>
</dbReference>
<dbReference type="Proteomes" id="UP001501303">
    <property type="component" value="Unassembled WGS sequence"/>
</dbReference>
<evidence type="ECO:0000256" key="1">
    <source>
        <dbReference type="SAM" id="Phobius"/>
    </source>
</evidence>
<organism evidence="2 3">
    <name type="scientific">Streptomyces sodiiphilus</name>
    <dbReference type="NCBI Taxonomy" id="226217"/>
    <lineage>
        <taxon>Bacteria</taxon>
        <taxon>Bacillati</taxon>
        <taxon>Actinomycetota</taxon>
        <taxon>Actinomycetes</taxon>
        <taxon>Kitasatosporales</taxon>
        <taxon>Streptomycetaceae</taxon>
        <taxon>Streptomyces</taxon>
    </lineage>
</organism>
<accession>A0ABN2PPC7</accession>
<keyword evidence="1" id="KW-0812">Transmembrane</keyword>
<keyword evidence="1" id="KW-0472">Membrane</keyword>
<proteinExistence type="predicted"/>
<gene>
    <name evidence="2" type="ORF">GCM10009716_39800</name>
</gene>
<comment type="caution">
    <text evidence="2">The sequence shown here is derived from an EMBL/GenBank/DDBJ whole genome shotgun (WGS) entry which is preliminary data.</text>
</comment>
<dbReference type="RefSeq" id="WP_344264406.1">
    <property type="nucleotide sequence ID" value="NZ_BAAAMJ010000048.1"/>
</dbReference>
<keyword evidence="1" id="KW-1133">Transmembrane helix</keyword>
<feature type="transmembrane region" description="Helical" evidence="1">
    <location>
        <begin position="108"/>
        <end position="126"/>
    </location>
</feature>
<evidence type="ECO:0000313" key="3">
    <source>
        <dbReference type="Proteomes" id="UP001501303"/>
    </source>
</evidence>
<feature type="transmembrane region" description="Helical" evidence="1">
    <location>
        <begin position="72"/>
        <end position="96"/>
    </location>
</feature>
<evidence type="ECO:0000313" key="2">
    <source>
        <dbReference type="EMBL" id="GAA1927882.1"/>
    </source>
</evidence>
<reference evidence="2 3" key="1">
    <citation type="journal article" date="2019" name="Int. J. Syst. Evol. Microbiol.">
        <title>The Global Catalogue of Microorganisms (GCM) 10K type strain sequencing project: providing services to taxonomists for standard genome sequencing and annotation.</title>
        <authorList>
            <consortium name="The Broad Institute Genomics Platform"/>
            <consortium name="The Broad Institute Genome Sequencing Center for Infectious Disease"/>
            <person name="Wu L."/>
            <person name="Ma J."/>
        </authorList>
    </citation>
    <scope>NUCLEOTIDE SEQUENCE [LARGE SCALE GENOMIC DNA]</scope>
    <source>
        <strain evidence="2 3">JCM 13581</strain>
    </source>
</reference>
<name>A0ABN2PPC7_9ACTN</name>
<protein>
    <submittedName>
        <fullName evidence="2">Membrane protein</fullName>
    </submittedName>
</protein>
<keyword evidence="3" id="KW-1185">Reference proteome</keyword>
<feature type="transmembrane region" description="Helical" evidence="1">
    <location>
        <begin position="40"/>
        <end position="60"/>
    </location>
</feature>
<sequence length="167" mass="18970">MSRDPQTAPGPADDEPRPEPIRFYGTSWVDHSRMYHLRRFLLGLGAVLLAALGALVLRSVHDGLLLSGTAGWLRILVVLAIALSSAMAFTRMWLMWNRSHDRRTEDPGFRSILLVGFIGVLLAYGLRSALEAPGEKLLRRDYETALESHRRLNSKRSRNPARRRRDR</sequence>